<keyword evidence="6" id="KW-1185">Reference proteome</keyword>
<reference evidence="5 6" key="1">
    <citation type="submission" date="2021-06" db="EMBL/GenBank/DDBJ databases">
        <title>Actinoplanes lichenicola sp. nov., and Actinoplanes ovalisporus sp. nov., isolated from lichen in Thailand.</title>
        <authorList>
            <person name="Saeng-In P."/>
            <person name="Kanchanasin P."/>
            <person name="Yuki M."/>
            <person name="Kudo T."/>
            <person name="Ohkuma M."/>
            <person name="Phongsopitanun W."/>
            <person name="Tanasupawat S."/>
        </authorList>
    </citation>
    <scope>NUCLEOTIDE SEQUENCE [LARGE SCALE GENOMIC DNA]</scope>
    <source>
        <strain evidence="5 6">NBRC 110975</strain>
    </source>
</reference>
<dbReference type="InterPro" id="IPR002577">
    <property type="entry name" value="HTH_HxlR"/>
</dbReference>
<evidence type="ECO:0000256" key="1">
    <source>
        <dbReference type="ARBA" id="ARBA00023015"/>
    </source>
</evidence>
<evidence type="ECO:0000313" key="6">
    <source>
        <dbReference type="Proteomes" id="UP001519654"/>
    </source>
</evidence>
<protein>
    <submittedName>
        <fullName evidence="5">Helix-turn-helix transcriptional regulator</fullName>
    </submittedName>
</protein>
<evidence type="ECO:0000259" key="4">
    <source>
        <dbReference type="PROSITE" id="PS51118"/>
    </source>
</evidence>
<feature type="domain" description="HTH hxlR-type" evidence="4">
    <location>
        <begin position="19"/>
        <end position="119"/>
    </location>
</feature>
<name>A0ABS5Z5Q7_9ACTN</name>
<keyword evidence="2" id="KW-0238">DNA-binding</keyword>
<dbReference type="RefSeq" id="WP_215796278.1">
    <property type="nucleotide sequence ID" value="NZ_JAHKKG010000030.1"/>
</dbReference>
<keyword evidence="3" id="KW-0804">Transcription</keyword>
<evidence type="ECO:0000256" key="3">
    <source>
        <dbReference type="ARBA" id="ARBA00023163"/>
    </source>
</evidence>
<proteinExistence type="predicted"/>
<sequence>MGTRQEIGALPPEADLARADSLAREIFSDVATKWSLLIIEFLGLRTMRFNELRREIGGISHKVLTQNLRVLERNGLVERTVHPTVPPSVDYTLTEAGQALRKVVDGMCGWTQTYLAHIEGSRQKFDG</sequence>
<dbReference type="InterPro" id="IPR036390">
    <property type="entry name" value="WH_DNA-bd_sf"/>
</dbReference>
<dbReference type="Pfam" id="PF01638">
    <property type="entry name" value="HxlR"/>
    <property type="match status" value="1"/>
</dbReference>
<dbReference type="PANTHER" id="PTHR33204:SF39">
    <property type="entry name" value="TRANSCRIPTIONAL REGULATORY PROTEIN"/>
    <property type="match status" value="1"/>
</dbReference>
<accession>A0ABS5Z5Q7</accession>
<comment type="caution">
    <text evidence="5">The sequence shown here is derived from an EMBL/GenBank/DDBJ whole genome shotgun (WGS) entry which is preliminary data.</text>
</comment>
<evidence type="ECO:0000256" key="2">
    <source>
        <dbReference type="ARBA" id="ARBA00023125"/>
    </source>
</evidence>
<organism evidence="5 6">
    <name type="scientific">Paractinoplanes bogorensis</name>
    <dbReference type="NCBI Taxonomy" id="1610840"/>
    <lineage>
        <taxon>Bacteria</taxon>
        <taxon>Bacillati</taxon>
        <taxon>Actinomycetota</taxon>
        <taxon>Actinomycetes</taxon>
        <taxon>Micromonosporales</taxon>
        <taxon>Micromonosporaceae</taxon>
        <taxon>Paractinoplanes</taxon>
    </lineage>
</organism>
<dbReference type="PROSITE" id="PS51118">
    <property type="entry name" value="HTH_HXLR"/>
    <property type="match status" value="1"/>
</dbReference>
<dbReference type="Gene3D" id="1.10.10.10">
    <property type="entry name" value="Winged helix-like DNA-binding domain superfamily/Winged helix DNA-binding domain"/>
    <property type="match status" value="1"/>
</dbReference>
<dbReference type="InterPro" id="IPR036388">
    <property type="entry name" value="WH-like_DNA-bd_sf"/>
</dbReference>
<keyword evidence="1" id="KW-0805">Transcription regulation</keyword>
<dbReference type="PANTHER" id="PTHR33204">
    <property type="entry name" value="TRANSCRIPTIONAL REGULATOR, MARR FAMILY"/>
    <property type="match status" value="1"/>
</dbReference>
<evidence type="ECO:0000313" key="5">
    <source>
        <dbReference type="EMBL" id="MBU2671020.1"/>
    </source>
</evidence>
<dbReference type="EMBL" id="JAHKKG010000030">
    <property type="protein sequence ID" value="MBU2671020.1"/>
    <property type="molecule type" value="Genomic_DNA"/>
</dbReference>
<gene>
    <name evidence="5" type="ORF">KOI35_46740</name>
</gene>
<dbReference type="Proteomes" id="UP001519654">
    <property type="component" value="Unassembled WGS sequence"/>
</dbReference>
<dbReference type="SUPFAM" id="SSF46785">
    <property type="entry name" value="Winged helix' DNA-binding domain"/>
    <property type="match status" value="1"/>
</dbReference>